<dbReference type="InterPro" id="IPR036890">
    <property type="entry name" value="HATPase_C_sf"/>
</dbReference>
<evidence type="ECO:0000256" key="5">
    <source>
        <dbReference type="ARBA" id="ARBA00022777"/>
    </source>
</evidence>
<dbReference type="GO" id="GO:0000160">
    <property type="term" value="P:phosphorelay signal transduction system"/>
    <property type="evidence" value="ECO:0007669"/>
    <property type="project" value="TreeGrafter"/>
</dbReference>
<dbReference type="EC" id="2.7.13.3" evidence="2"/>
<dbReference type="InterPro" id="IPR013587">
    <property type="entry name" value="Nitrate/nitrite_sensing"/>
</dbReference>
<dbReference type="Gene3D" id="3.30.565.10">
    <property type="entry name" value="Histidine kinase-like ATPase, C-terminal domain"/>
    <property type="match status" value="1"/>
</dbReference>
<dbReference type="RefSeq" id="WP_067447649.1">
    <property type="nucleotide sequence ID" value="NZ_SMFR01000002.1"/>
</dbReference>
<dbReference type="GO" id="GO:0005886">
    <property type="term" value="C:plasma membrane"/>
    <property type="evidence" value="ECO:0007669"/>
    <property type="project" value="TreeGrafter"/>
</dbReference>
<gene>
    <name evidence="9" type="ORF">DFR71_3765</name>
</gene>
<keyword evidence="7" id="KW-0812">Transmembrane</keyword>
<dbReference type="Pfam" id="PF08376">
    <property type="entry name" value="NIT"/>
    <property type="match status" value="1"/>
</dbReference>
<dbReference type="InterPro" id="IPR003594">
    <property type="entry name" value="HATPase_dom"/>
</dbReference>
<sequence length="796" mass="85743">MKRRSAHPDRQRRFARWSARSGGIRTKVLAIALVPSLVLLIIGVGATTYLVDVGQHAKEYAQRQETNLGPTREMVAAIQQERMLSLRRLAGEDVDPSALAAARTRFDNVLAALVPDAKRFQDLGGTSLDSTADAYNQVKTALPLLRAGVDVGAVPIVDVYTFFGKMLDGFSNLGMAVVQRNAPDANSAIGLTRNIEILHVVESMSRASSLTGAAVKPEGLPPALSTDYHNLVGYYHSQITFLQAEIDGESAQRIKEITTTPAWQQVTAMEDAIIRPVFTKSATTPVLPMSIEQWRDAATEVSDQLMAFWVDQNLRSQRQAAEYGDRTARNSLLAGSAVVVLVVLTFALSLLLAGRLIGRLKRLRTETIALAEVQLPETMRRLGAGEPIDPETEAAHLDFGDDEIGSVAKAFNGAHTAAVSAAITEARTREGVRAVFLNIAHRSQVVAHRQLEVLDEAESKQENPEMLEILFRLDHLATRERRNAENLVILGGGQPGRRWRRPVPLVDLARSAAAETVDYARVHTGKLPQIFVIGSAVADLIHLLAELVDNATSFSPPQARVEITGNMVGKGVVVEISDQGIGMAPEDVARANEMLANPPHFGVAALSVDSRLGLFVVAQLGVRHGISVRLGESDYGGIRAVVLIPSAVITSEAGGVDHAPHYLSSAPDLAGARTEVPGTGMSNIAANTENSSTATALDSPRPHVQHAPSLATEDDRPALTRRTRQASVAPEPQPDVSSEPPRSQSAAQARDLFSAIENGTRQGRRATPDPYPSSSRLPTTPPPDRQDGDGDIFYRK</sequence>
<dbReference type="OrthoDB" id="4652229at2"/>
<evidence type="ECO:0000256" key="3">
    <source>
        <dbReference type="ARBA" id="ARBA00022553"/>
    </source>
</evidence>
<proteinExistence type="predicted"/>
<keyword evidence="7" id="KW-1133">Transmembrane helix</keyword>
<comment type="catalytic activity">
    <reaction evidence="1">
        <text>ATP + protein L-histidine = ADP + protein N-phospho-L-histidine.</text>
        <dbReference type="EC" id="2.7.13.3"/>
    </reaction>
</comment>
<keyword evidence="7" id="KW-0472">Membrane</keyword>
<feature type="transmembrane region" description="Helical" evidence="7">
    <location>
        <begin position="332"/>
        <end position="354"/>
    </location>
</feature>
<reference evidence="9 10" key="1">
    <citation type="submission" date="2019-03" db="EMBL/GenBank/DDBJ databases">
        <title>Genomic Encyclopedia of Type Strains, Phase IV (KMG-IV): sequencing the most valuable type-strain genomes for metagenomic binning, comparative biology and taxonomic classification.</title>
        <authorList>
            <person name="Goeker M."/>
        </authorList>
    </citation>
    <scope>NUCLEOTIDE SEQUENCE [LARGE SCALE GENOMIC DNA]</scope>
    <source>
        <strain evidence="9 10">DSM 44684</strain>
    </source>
</reference>
<evidence type="ECO:0000256" key="1">
    <source>
        <dbReference type="ARBA" id="ARBA00000085"/>
    </source>
</evidence>
<evidence type="ECO:0000313" key="10">
    <source>
        <dbReference type="Proteomes" id="UP000294856"/>
    </source>
</evidence>
<dbReference type="InterPro" id="IPR050428">
    <property type="entry name" value="TCS_sensor_his_kinase"/>
</dbReference>
<feature type="transmembrane region" description="Helical" evidence="7">
    <location>
        <begin position="28"/>
        <end position="51"/>
    </location>
</feature>
<dbReference type="SMART" id="SM00387">
    <property type="entry name" value="HATPase_c"/>
    <property type="match status" value="1"/>
</dbReference>
<keyword evidence="4" id="KW-0808">Transferase</keyword>
<comment type="caution">
    <text evidence="9">The sequence shown here is derived from an EMBL/GenBank/DDBJ whole genome shotgun (WGS) entry which is preliminary data.</text>
</comment>
<feature type="compositionally biased region" description="Basic and acidic residues" evidence="6">
    <location>
        <begin position="784"/>
        <end position="796"/>
    </location>
</feature>
<dbReference type="Pfam" id="PF02518">
    <property type="entry name" value="HATPase_c"/>
    <property type="match status" value="1"/>
</dbReference>
<dbReference type="AlphaFoldDB" id="A0A4R1FR05"/>
<feature type="region of interest" description="Disordered" evidence="6">
    <location>
        <begin position="691"/>
        <end position="796"/>
    </location>
</feature>
<dbReference type="GO" id="GO:0004673">
    <property type="term" value="F:protein histidine kinase activity"/>
    <property type="evidence" value="ECO:0007669"/>
    <property type="project" value="UniProtKB-EC"/>
</dbReference>
<evidence type="ECO:0000256" key="4">
    <source>
        <dbReference type="ARBA" id="ARBA00022679"/>
    </source>
</evidence>
<dbReference type="PANTHER" id="PTHR45436:SF5">
    <property type="entry name" value="SENSOR HISTIDINE KINASE TRCS"/>
    <property type="match status" value="1"/>
</dbReference>
<dbReference type="PANTHER" id="PTHR45436">
    <property type="entry name" value="SENSOR HISTIDINE KINASE YKOH"/>
    <property type="match status" value="1"/>
</dbReference>
<accession>A0A4R1FR05</accession>
<dbReference type="STRING" id="1210063.GCA_001612665_01422"/>
<dbReference type="Proteomes" id="UP000294856">
    <property type="component" value="Unassembled WGS sequence"/>
</dbReference>
<evidence type="ECO:0000256" key="7">
    <source>
        <dbReference type="SAM" id="Phobius"/>
    </source>
</evidence>
<keyword evidence="3" id="KW-0597">Phosphoprotein</keyword>
<evidence type="ECO:0000256" key="2">
    <source>
        <dbReference type="ARBA" id="ARBA00012438"/>
    </source>
</evidence>
<feature type="domain" description="Histidine kinase/HSP90-like ATPase" evidence="8">
    <location>
        <begin position="535"/>
        <end position="648"/>
    </location>
</feature>
<dbReference type="SUPFAM" id="SSF55874">
    <property type="entry name" value="ATPase domain of HSP90 chaperone/DNA topoisomerase II/histidine kinase"/>
    <property type="match status" value="1"/>
</dbReference>
<keyword evidence="10" id="KW-1185">Reference proteome</keyword>
<keyword evidence="5 9" id="KW-0418">Kinase</keyword>
<evidence type="ECO:0000256" key="6">
    <source>
        <dbReference type="SAM" id="MobiDB-lite"/>
    </source>
</evidence>
<evidence type="ECO:0000313" key="9">
    <source>
        <dbReference type="EMBL" id="TCJ97716.1"/>
    </source>
</evidence>
<dbReference type="EMBL" id="SMFR01000002">
    <property type="protein sequence ID" value="TCJ97716.1"/>
    <property type="molecule type" value="Genomic_DNA"/>
</dbReference>
<organism evidence="9 10">
    <name type="scientific">Nocardia alba</name>
    <dbReference type="NCBI Taxonomy" id="225051"/>
    <lineage>
        <taxon>Bacteria</taxon>
        <taxon>Bacillati</taxon>
        <taxon>Actinomycetota</taxon>
        <taxon>Actinomycetes</taxon>
        <taxon>Mycobacteriales</taxon>
        <taxon>Nocardiaceae</taxon>
        <taxon>Nocardia</taxon>
    </lineage>
</organism>
<evidence type="ECO:0000259" key="8">
    <source>
        <dbReference type="SMART" id="SM00387"/>
    </source>
</evidence>
<protein>
    <recommendedName>
        <fullName evidence="2">histidine kinase</fullName>
        <ecNumber evidence="2">2.7.13.3</ecNumber>
    </recommendedName>
</protein>
<name>A0A4R1FR05_9NOCA</name>